<comment type="similarity">
    <text evidence="14">In the C-terminal section; belongs to the PhoH family.</text>
</comment>
<organism evidence="21 22">
    <name type="scientific">Streptacidiphilus pinicola</name>
    <dbReference type="NCBI Taxonomy" id="2219663"/>
    <lineage>
        <taxon>Bacteria</taxon>
        <taxon>Bacillati</taxon>
        <taxon>Actinomycetota</taxon>
        <taxon>Actinomycetes</taxon>
        <taxon>Kitasatosporales</taxon>
        <taxon>Streptomycetaceae</taxon>
        <taxon>Streptacidiphilus</taxon>
    </lineage>
</organism>
<evidence type="ECO:0000256" key="15">
    <source>
        <dbReference type="ARBA" id="ARBA00063750"/>
    </source>
</evidence>
<comment type="subunit">
    <text evidence="15">Interacts with antitoxin PhoAT.</text>
</comment>
<keyword evidence="3" id="KW-0479">Metal-binding</keyword>
<dbReference type="PANTHER" id="PTHR30473:SF2">
    <property type="entry name" value="PIN DOMAIN-CONTAINING PROTEIN"/>
    <property type="match status" value="1"/>
</dbReference>
<dbReference type="InterPro" id="IPR002716">
    <property type="entry name" value="PIN_dom"/>
</dbReference>
<dbReference type="InterPro" id="IPR051451">
    <property type="entry name" value="PhoH2-like"/>
</dbReference>
<evidence type="ECO:0000256" key="9">
    <source>
        <dbReference type="ARBA" id="ARBA00023235"/>
    </source>
</evidence>
<dbReference type="SUPFAM" id="SSF88723">
    <property type="entry name" value="PIN domain-like"/>
    <property type="match status" value="1"/>
</dbReference>
<dbReference type="Gene3D" id="3.40.50.300">
    <property type="entry name" value="P-loop containing nucleotide triphosphate hydrolases"/>
    <property type="match status" value="1"/>
</dbReference>
<dbReference type="SUPFAM" id="SSF52540">
    <property type="entry name" value="P-loop containing nucleoside triphosphate hydrolases"/>
    <property type="match status" value="1"/>
</dbReference>
<evidence type="ECO:0000256" key="4">
    <source>
        <dbReference type="ARBA" id="ARBA00022741"/>
    </source>
</evidence>
<name>A0A2X0J9M1_9ACTN</name>
<keyword evidence="5" id="KW-0378">Hydrolase</keyword>
<evidence type="ECO:0000256" key="2">
    <source>
        <dbReference type="ARBA" id="ARBA00022722"/>
    </source>
</evidence>
<comment type="cofactor">
    <cofactor evidence="1">
        <name>Mg(2+)</name>
        <dbReference type="ChEBI" id="CHEBI:18420"/>
    </cofactor>
</comment>
<dbReference type="CDD" id="cd09883">
    <property type="entry name" value="PIN_VapC_PhoHL-ATPase"/>
    <property type="match status" value="1"/>
</dbReference>
<comment type="caution">
    <text evidence="21">The sequence shown here is derived from an EMBL/GenBank/DDBJ whole genome shotgun (WGS) entry which is preliminary data.</text>
</comment>
<keyword evidence="6" id="KW-0067">ATP-binding</keyword>
<evidence type="ECO:0000313" key="22">
    <source>
        <dbReference type="Proteomes" id="UP000248889"/>
    </source>
</evidence>
<dbReference type="RefSeq" id="WP_111502071.1">
    <property type="nucleotide sequence ID" value="NZ_QKYN01000070.1"/>
</dbReference>
<dbReference type="FunFam" id="3.40.50.300:FF:000215">
    <property type="entry name" value="ATP-binding protein"/>
    <property type="match status" value="1"/>
</dbReference>
<keyword evidence="9" id="KW-0413">Isomerase</keyword>
<evidence type="ECO:0000256" key="5">
    <source>
        <dbReference type="ARBA" id="ARBA00022801"/>
    </source>
</evidence>
<dbReference type="EC" id="5.6.2.5" evidence="16"/>
<dbReference type="GO" id="GO:0046872">
    <property type="term" value="F:metal ion binding"/>
    <property type="evidence" value="ECO:0007669"/>
    <property type="project" value="UniProtKB-KW"/>
</dbReference>
<reference evidence="21 22" key="1">
    <citation type="submission" date="2018-06" db="EMBL/GenBank/DDBJ databases">
        <title>Streptacidiphilus pinicola sp. nov., isolated from pine grove soil.</title>
        <authorList>
            <person name="Roh S.G."/>
            <person name="Park S."/>
            <person name="Kim M.-K."/>
            <person name="Yun B.-R."/>
            <person name="Park J."/>
            <person name="Kim M.J."/>
            <person name="Kim Y.S."/>
            <person name="Kim S.B."/>
        </authorList>
    </citation>
    <scope>NUCLEOTIDE SEQUENCE [LARGE SCALE GENOMIC DNA]</scope>
    <source>
        <strain evidence="21 22">MMS16-CNU450</strain>
    </source>
</reference>
<dbReference type="GO" id="GO:0032574">
    <property type="term" value="F:5'-3' RNA helicase activity"/>
    <property type="evidence" value="ECO:0007669"/>
    <property type="project" value="UniProtKB-EC"/>
</dbReference>
<dbReference type="InterPro" id="IPR003714">
    <property type="entry name" value="PhoH"/>
</dbReference>
<dbReference type="GO" id="GO:0005525">
    <property type="term" value="F:GTP binding"/>
    <property type="evidence" value="ECO:0007669"/>
    <property type="project" value="UniProtKB-KW"/>
</dbReference>
<dbReference type="FunFam" id="3.40.50.1010:FF:000005">
    <property type="entry name" value="ATP-binding protein"/>
    <property type="match status" value="1"/>
</dbReference>
<evidence type="ECO:0000259" key="20">
    <source>
        <dbReference type="SMART" id="SM00670"/>
    </source>
</evidence>
<dbReference type="Pfam" id="PF13638">
    <property type="entry name" value="PIN_4"/>
    <property type="match status" value="1"/>
</dbReference>
<dbReference type="SMART" id="SM00670">
    <property type="entry name" value="PINc"/>
    <property type="match status" value="1"/>
</dbReference>
<gene>
    <name evidence="21" type="ORF">DN069_18150</name>
</gene>
<evidence type="ECO:0000256" key="6">
    <source>
        <dbReference type="ARBA" id="ARBA00022840"/>
    </source>
</evidence>
<evidence type="ECO:0000256" key="16">
    <source>
        <dbReference type="ARBA" id="ARBA00066581"/>
    </source>
</evidence>
<keyword evidence="8" id="KW-0342">GTP-binding</keyword>
<dbReference type="GO" id="GO:0016787">
    <property type="term" value="F:hydrolase activity"/>
    <property type="evidence" value="ECO:0007669"/>
    <property type="project" value="UniProtKB-KW"/>
</dbReference>
<dbReference type="GO" id="GO:0005524">
    <property type="term" value="F:ATP binding"/>
    <property type="evidence" value="ECO:0007669"/>
    <property type="project" value="UniProtKB-KW"/>
</dbReference>
<evidence type="ECO:0000256" key="11">
    <source>
        <dbReference type="ARBA" id="ARBA00048548"/>
    </source>
</evidence>
<sequence length="441" mass="48187">MVSSKSRRSLHDRRTYVLDTSVLLADPSAMTRFEEHEVVLPVVVVTELEAKRHHPELGYFARQALRLLDDYRVRYGRLDTPIPVGELGGTIRVELNHTDPSVLPAGYRLGDADTRILAVARNLQAEGYDVTVVSKDLPMRVKASSVGLLAEEYRAELAITSGWTGMSELAVGADEVDGLFAGDDPVDIADARDFPVHTGLVLTSERGRALGRVTADGRVRLVRGDREAFGLRGRSAEQRVALDLLLDQEVGIVSLGGRAGTGKSALALCAGLEAVLERRQHRKVMVFRPLYAVGGQELGYLPGSEAEKMGPWAQAVFDTLSAVTTPDVIEEVLSRGMLEVLPLTHIRGRSLHDAFVIVDEAQSLERNVLLTVLSRIGQGSRVVLTHDIAQRDNLRVGRYDGVVAVVEKLKGHPLFAHVTLNRSERSPIAALVTEMLEDINP</sequence>
<comment type="similarity">
    <text evidence="10">In the N-terminal section; belongs to the PINc/VapC protein family.</text>
</comment>
<dbReference type="AlphaFoldDB" id="A0A2X0J9M1"/>
<evidence type="ECO:0000256" key="3">
    <source>
        <dbReference type="ARBA" id="ARBA00022723"/>
    </source>
</evidence>
<evidence type="ECO:0000256" key="1">
    <source>
        <dbReference type="ARBA" id="ARBA00001946"/>
    </source>
</evidence>
<dbReference type="GO" id="GO:0005829">
    <property type="term" value="C:cytosol"/>
    <property type="evidence" value="ECO:0007669"/>
    <property type="project" value="TreeGrafter"/>
</dbReference>
<evidence type="ECO:0000256" key="13">
    <source>
        <dbReference type="ARBA" id="ARBA00052583"/>
    </source>
</evidence>
<keyword evidence="7" id="KW-0460">Magnesium</keyword>
<evidence type="ECO:0000256" key="14">
    <source>
        <dbReference type="ARBA" id="ARBA00060962"/>
    </source>
</evidence>
<accession>A0A2X0J9M1</accession>
<evidence type="ECO:0000256" key="17">
    <source>
        <dbReference type="ARBA" id="ARBA00071584"/>
    </source>
</evidence>
<evidence type="ECO:0000256" key="19">
    <source>
        <dbReference type="ARBA" id="ARBA00083060"/>
    </source>
</evidence>
<evidence type="ECO:0000256" key="7">
    <source>
        <dbReference type="ARBA" id="ARBA00022842"/>
    </source>
</evidence>
<evidence type="ECO:0000256" key="12">
    <source>
        <dbReference type="ARBA" id="ARBA00049360"/>
    </source>
</evidence>
<dbReference type="Gene3D" id="3.40.50.1010">
    <property type="entry name" value="5'-nuclease"/>
    <property type="match status" value="1"/>
</dbReference>
<protein>
    <recommendedName>
        <fullName evidence="17">Protein PhoH2</fullName>
        <ecNumber evidence="16">5.6.2.5</ecNumber>
    </recommendedName>
    <alternativeName>
        <fullName evidence="18">RNA 5'-3' helicase PhoH2</fullName>
    </alternativeName>
    <alternativeName>
        <fullName evidence="19">Toxin PhoP2</fullName>
    </alternativeName>
</protein>
<dbReference type="Proteomes" id="UP000248889">
    <property type="component" value="Unassembled WGS sequence"/>
</dbReference>
<evidence type="ECO:0000313" key="21">
    <source>
        <dbReference type="EMBL" id="RAG84178.1"/>
    </source>
</evidence>
<evidence type="ECO:0000256" key="18">
    <source>
        <dbReference type="ARBA" id="ARBA00076032"/>
    </source>
</evidence>
<keyword evidence="2" id="KW-0540">Nuclease</keyword>
<dbReference type="PANTHER" id="PTHR30473">
    <property type="entry name" value="PROTEIN PHOH"/>
    <property type="match status" value="1"/>
</dbReference>
<dbReference type="InterPro" id="IPR029060">
    <property type="entry name" value="PIN-like_dom_sf"/>
</dbReference>
<comment type="catalytic activity">
    <reaction evidence="12">
        <text>ATP + H2O = ADP + phosphate + H(+)</text>
        <dbReference type="Rhea" id="RHEA:13065"/>
        <dbReference type="ChEBI" id="CHEBI:15377"/>
        <dbReference type="ChEBI" id="CHEBI:15378"/>
        <dbReference type="ChEBI" id="CHEBI:30616"/>
        <dbReference type="ChEBI" id="CHEBI:43474"/>
        <dbReference type="ChEBI" id="CHEBI:456216"/>
    </reaction>
</comment>
<comment type="catalytic activity">
    <reaction evidence="11">
        <text>GTP + H2O = GDP + phosphate + H(+)</text>
        <dbReference type="Rhea" id="RHEA:19669"/>
        <dbReference type="ChEBI" id="CHEBI:15377"/>
        <dbReference type="ChEBI" id="CHEBI:15378"/>
        <dbReference type="ChEBI" id="CHEBI:37565"/>
        <dbReference type="ChEBI" id="CHEBI:43474"/>
        <dbReference type="ChEBI" id="CHEBI:58189"/>
    </reaction>
</comment>
<evidence type="ECO:0000256" key="10">
    <source>
        <dbReference type="ARBA" id="ARBA00046345"/>
    </source>
</evidence>
<dbReference type="InterPro" id="IPR027417">
    <property type="entry name" value="P-loop_NTPase"/>
</dbReference>
<proteinExistence type="inferred from homology"/>
<keyword evidence="4" id="KW-0547">Nucleotide-binding</keyword>
<comment type="catalytic activity">
    <reaction evidence="13">
        <text>n ATP + n H2O + wound RNA = n ADP + n phosphate + unwound RNA.</text>
        <dbReference type="EC" id="5.6.2.5"/>
    </reaction>
</comment>
<dbReference type="OrthoDB" id="9766527at2"/>
<dbReference type="GO" id="GO:0004518">
    <property type="term" value="F:nuclease activity"/>
    <property type="evidence" value="ECO:0007669"/>
    <property type="project" value="UniProtKB-KW"/>
</dbReference>
<keyword evidence="22" id="KW-1185">Reference proteome</keyword>
<feature type="domain" description="PIN" evidence="20">
    <location>
        <begin position="14"/>
        <end position="141"/>
    </location>
</feature>
<evidence type="ECO:0000256" key="8">
    <source>
        <dbReference type="ARBA" id="ARBA00023134"/>
    </source>
</evidence>
<dbReference type="EMBL" id="QKYN01000070">
    <property type="protein sequence ID" value="RAG84178.1"/>
    <property type="molecule type" value="Genomic_DNA"/>
</dbReference>
<dbReference type="Pfam" id="PF02562">
    <property type="entry name" value="PhoH"/>
    <property type="match status" value="1"/>
</dbReference>